<gene>
    <name evidence="2" type="ORF">EV383_1451</name>
</gene>
<dbReference type="EMBL" id="SHKL01000001">
    <property type="protein sequence ID" value="RZT84604.1"/>
    <property type="molecule type" value="Genomic_DNA"/>
</dbReference>
<dbReference type="Proteomes" id="UP000291591">
    <property type="component" value="Unassembled WGS sequence"/>
</dbReference>
<dbReference type="InterPro" id="IPR006674">
    <property type="entry name" value="HD_domain"/>
</dbReference>
<evidence type="ECO:0000259" key="1">
    <source>
        <dbReference type="Pfam" id="PF01966"/>
    </source>
</evidence>
<sequence length="195" mass="20899">MVGSKVGDVAEVDQAAYALAEGLLAQQLPDRWLHVQAVASQARMIGAALECVDAARLVQAATLHDIGYSPELADTGFHPLDGARFLAARDFDPTVVALVAHHSSAVTEARLRGVEGLDSFTDDVTATRDALWYCDATTGPRGERFSPEDRWAEVRERYGPGHVVTQFLDEAGPALRAAVARTEERMLAANGAQST</sequence>
<protein>
    <submittedName>
        <fullName evidence="2">HD domain-containing protein</fullName>
    </submittedName>
</protein>
<dbReference type="InterPro" id="IPR003607">
    <property type="entry name" value="HD/PDEase_dom"/>
</dbReference>
<reference evidence="2 3" key="1">
    <citation type="submission" date="2019-02" db="EMBL/GenBank/DDBJ databases">
        <title>Sequencing the genomes of 1000 actinobacteria strains.</title>
        <authorList>
            <person name="Klenk H.-P."/>
        </authorList>
    </citation>
    <scope>NUCLEOTIDE SEQUENCE [LARGE SCALE GENOMIC DNA]</scope>
    <source>
        <strain evidence="2 3">DSM 45779</strain>
    </source>
</reference>
<accession>A0A4Q7UUB0</accession>
<dbReference type="CDD" id="cd00077">
    <property type="entry name" value="HDc"/>
    <property type="match status" value="1"/>
</dbReference>
<dbReference type="Pfam" id="PF01966">
    <property type="entry name" value="HD"/>
    <property type="match status" value="1"/>
</dbReference>
<organism evidence="2 3">
    <name type="scientific">Pseudonocardia sediminis</name>
    <dbReference type="NCBI Taxonomy" id="1397368"/>
    <lineage>
        <taxon>Bacteria</taxon>
        <taxon>Bacillati</taxon>
        <taxon>Actinomycetota</taxon>
        <taxon>Actinomycetes</taxon>
        <taxon>Pseudonocardiales</taxon>
        <taxon>Pseudonocardiaceae</taxon>
        <taxon>Pseudonocardia</taxon>
    </lineage>
</organism>
<proteinExistence type="predicted"/>
<evidence type="ECO:0000313" key="2">
    <source>
        <dbReference type="EMBL" id="RZT84604.1"/>
    </source>
</evidence>
<comment type="caution">
    <text evidence="2">The sequence shown here is derived from an EMBL/GenBank/DDBJ whole genome shotgun (WGS) entry which is preliminary data.</text>
</comment>
<dbReference type="Gene3D" id="1.10.3210.10">
    <property type="entry name" value="Hypothetical protein af1432"/>
    <property type="match status" value="1"/>
</dbReference>
<dbReference type="AlphaFoldDB" id="A0A4Q7UUB0"/>
<keyword evidence="3" id="KW-1185">Reference proteome</keyword>
<name>A0A4Q7UUB0_PSEST</name>
<dbReference type="SUPFAM" id="SSF109604">
    <property type="entry name" value="HD-domain/PDEase-like"/>
    <property type="match status" value="1"/>
</dbReference>
<feature type="domain" description="HD" evidence="1">
    <location>
        <begin position="33"/>
        <end position="107"/>
    </location>
</feature>
<evidence type="ECO:0000313" key="3">
    <source>
        <dbReference type="Proteomes" id="UP000291591"/>
    </source>
</evidence>